<evidence type="ECO:0000256" key="5">
    <source>
        <dbReference type="ARBA" id="ARBA00023002"/>
    </source>
</evidence>
<keyword evidence="3" id="KW-0249">Electron transport</keyword>
<sequence length="548" mass="61258">MTFISRVKSELTGRRLVWNLLFHVGHVLVFLYGWQKQAHDERLAALNKLKYSVWISRGAGLCLGIDGLLIVLPSTFPAVFARPKPHVNMIHVEQSQVRKEAAWAILFTQPGGLTGHLMLVLMLLVYTTAHAKIRKLSYEAFWYTHHLVVLILFLLYIHAIGCFVRGALPGQEVKCLGYNSWTWTIWGGIAYFFERVIREIRGRRKTRLASVLLHPQGTLELRFIKPSFRYKSGQWLFLNVPSISPFQWHPFTISSAPNDPYISIHVRQVGDWTQELADKLGCSNALADNLPTSGFRKSSVLPLPVVESDDLGDQNTISGAASLDAGDFYDVTPAALVAAGSLPEIRVDGPFGAPTQDVFNAEVAVLVAAGIGITPFASVLKNIWYMQQQNRLGALRRVHLVWIVKDTESMGWLTAVLRQLEKAQSDPDFLRISLYLTQRVSPATLANITVHATWEDGTDSITGLNARTQFGRPDFSMLFDKLKSSIEKGSYLPGLESTLRPTVGALAKELKEVAKRADSKSVRFTFRKEHFVSIHLRVVTYEAAGLPL</sequence>
<evidence type="ECO:0000256" key="3">
    <source>
        <dbReference type="ARBA" id="ARBA00022982"/>
    </source>
</evidence>
<evidence type="ECO:0000259" key="9">
    <source>
        <dbReference type="PROSITE" id="PS51384"/>
    </source>
</evidence>
<evidence type="ECO:0000256" key="1">
    <source>
        <dbReference type="ARBA" id="ARBA00004141"/>
    </source>
</evidence>
<feature type="transmembrane region" description="Helical" evidence="8">
    <location>
        <begin position="147"/>
        <end position="168"/>
    </location>
</feature>
<dbReference type="InterPro" id="IPR013130">
    <property type="entry name" value="Fe3_Rdtase_TM_dom"/>
</dbReference>
<reference evidence="10 11" key="1">
    <citation type="submission" date="2020-11" db="EMBL/GenBank/DDBJ databases">
        <title>Kefir isolates.</title>
        <authorList>
            <person name="Marcisauskas S."/>
            <person name="Kim Y."/>
            <person name="Blasche S."/>
        </authorList>
    </citation>
    <scope>NUCLEOTIDE SEQUENCE [LARGE SCALE GENOMIC DNA]</scope>
    <source>
        <strain evidence="10 11">KR</strain>
    </source>
</reference>
<keyword evidence="6" id="KW-0813">Transport</keyword>
<keyword evidence="5" id="KW-0560">Oxidoreductase</keyword>
<dbReference type="InterPro" id="IPR050369">
    <property type="entry name" value="RBOH/FRE"/>
</dbReference>
<feature type="transmembrane region" description="Helical" evidence="8">
    <location>
        <begin position="16"/>
        <end position="34"/>
    </location>
</feature>
<dbReference type="Gene3D" id="2.40.30.10">
    <property type="entry name" value="Translation factors"/>
    <property type="match status" value="1"/>
</dbReference>
<dbReference type="SUPFAM" id="SSF63380">
    <property type="entry name" value="Riboflavin synthase domain-like"/>
    <property type="match status" value="1"/>
</dbReference>
<gene>
    <name evidence="10" type="ORF">C6P46_000301</name>
</gene>
<dbReference type="Pfam" id="PF08030">
    <property type="entry name" value="NAD_binding_6"/>
    <property type="match status" value="1"/>
</dbReference>
<feature type="transmembrane region" description="Helical" evidence="8">
    <location>
        <begin position="54"/>
        <end position="81"/>
    </location>
</feature>
<dbReference type="Proteomes" id="UP000777482">
    <property type="component" value="Unassembled WGS sequence"/>
</dbReference>
<dbReference type="CDD" id="cd06186">
    <property type="entry name" value="NOX_Duox_like_FAD_NADP"/>
    <property type="match status" value="1"/>
</dbReference>
<evidence type="ECO:0000256" key="6">
    <source>
        <dbReference type="ARBA" id="ARBA00023065"/>
    </source>
</evidence>
<name>A0A9P6W6I9_RHOMI</name>
<feature type="transmembrane region" description="Helical" evidence="8">
    <location>
        <begin position="180"/>
        <end position="197"/>
    </location>
</feature>
<dbReference type="InterPro" id="IPR017938">
    <property type="entry name" value="Riboflavin_synthase-like_b-brl"/>
</dbReference>
<dbReference type="PRINTS" id="PR00466">
    <property type="entry name" value="GP91PHOX"/>
</dbReference>
<evidence type="ECO:0000256" key="8">
    <source>
        <dbReference type="SAM" id="Phobius"/>
    </source>
</evidence>
<dbReference type="PANTHER" id="PTHR11972">
    <property type="entry name" value="NADPH OXIDASE"/>
    <property type="match status" value="1"/>
</dbReference>
<accession>A0A9P6W6I9</accession>
<keyword evidence="11" id="KW-1185">Reference proteome</keyword>
<keyword evidence="4 8" id="KW-1133">Transmembrane helix</keyword>
<evidence type="ECO:0000256" key="2">
    <source>
        <dbReference type="ARBA" id="ARBA00022692"/>
    </source>
</evidence>
<dbReference type="GO" id="GO:0006811">
    <property type="term" value="P:monoatomic ion transport"/>
    <property type="evidence" value="ECO:0007669"/>
    <property type="project" value="UniProtKB-KW"/>
</dbReference>
<evidence type="ECO:0000313" key="10">
    <source>
        <dbReference type="EMBL" id="KAG0665202.1"/>
    </source>
</evidence>
<dbReference type="OrthoDB" id="167398at2759"/>
<dbReference type="InterPro" id="IPR000778">
    <property type="entry name" value="Cyt_b245_heavy_chain"/>
</dbReference>
<dbReference type="GO" id="GO:0006952">
    <property type="term" value="P:defense response"/>
    <property type="evidence" value="ECO:0007669"/>
    <property type="project" value="TreeGrafter"/>
</dbReference>
<dbReference type="GO" id="GO:0042554">
    <property type="term" value="P:superoxide anion generation"/>
    <property type="evidence" value="ECO:0007669"/>
    <property type="project" value="TreeGrafter"/>
</dbReference>
<proteinExistence type="predicted"/>
<dbReference type="Pfam" id="PF01794">
    <property type="entry name" value="Ferric_reduct"/>
    <property type="match status" value="1"/>
</dbReference>
<dbReference type="InterPro" id="IPR039261">
    <property type="entry name" value="FNR_nucleotide-bd"/>
</dbReference>
<dbReference type="PANTHER" id="PTHR11972:SF39">
    <property type="entry name" value="FAD-BINDING FR-TYPE DOMAIN-CONTAINING PROTEIN"/>
    <property type="match status" value="1"/>
</dbReference>
<feature type="transmembrane region" description="Helical" evidence="8">
    <location>
        <begin position="101"/>
        <end position="126"/>
    </location>
</feature>
<protein>
    <recommendedName>
        <fullName evidence="9">FAD-binding FR-type domain-containing protein</fullName>
    </recommendedName>
</protein>
<evidence type="ECO:0000313" key="11">
    <source>
        <dbReference type="Proteomes" id="UP000777482"/>
    </source>
</evidence>
<organism evidence="10 11">
    <name type="scientific">Rhodotorula mucilaginosa</name>
    <name type="common">Yeast</name>
    <name type="synonym">Rhodotorula rubra</name>
    <dbReference type="NCBI Taxonomy" id="5537"/>
    <lineage>
        <taxon>Eukaryota</taxon>
        <taxon>Fungi</taxon>
        <taxon>Dikarya</taxon>
        <taxon>Basidiomycota</taxon>
        <taxon>Pucciniomycotina</taxon>
        <taxon>Microbotryomycetes</taxon>
        <taxon>Sporidiobolales</taxon>
        <taxon>Sporidiobolaceae</taxon>
        <taxon>Rhodotorula</taxon>
    </lineage>
</organism>
<evidence type="ECO:0000256" key="7">
    <source>
        <dbReference type="ARBA" id="ARBA00023136"/>
    </source>
</evidence>
<keyword evidence="6" id="KW-0406">Ion transport</keyword>
<dbReference type="InterPro" id="IPR013121">
    <property type="entry name" value="Fe_red_NAD-bd_6"/>
</dbReference>
<dbReference type="GO" id="GO:0016175">
    <property type="term" value="F:superoxide-generating NAD(P)H oxidase activity"/>
    <property type="evidence" value="ECO:0007669"/>
    <property type="project" value="TreeGrafter"/>
</dbReference>
<dbReference type="GO" id="GO:0043020">
    <property type="term" value="C:NADPH oxidase complex"/>
    <property type="evidence" value="ECO:0007669"/>
    <property type="project" value="TreeGrafter"/>
</dbReference>
<dbReference type="InterPro" id="IPR013112">
    <property type="entry name" value="FAD-bd_8"/>
</dbReference>
<feature type="domain" description="FAD-binding FR-type" evidence="9">
    <location>
        <begin position="195"/>
        <end position="357"/>
    </location>
</feature>
<dbReference type="EMBL" id="PUHQ01000010">
    <property type="protein sequence ID" value="KAG0665202.1"/>
    <property type="molecule type" value="Genomic_DNA"/>
</dbReference>
<dbReference type="Pfam" id="PF08022">
    <property type="entry name" value="FAD_binding_8"/>
    <property type="match status" value="1"/>
</dbReference>
<dbReference type="PROSITE" id="PS51384">
    <property type="entry name" value="FAD_FR"/>
    <property type="match status" value="1"/>
</dbReference>
<evidence type="ECO:0000256" key="4">
    <source>
        <dbReference type="ARBA" id="ARBA00022989"/>
    </source>
</evidence>
<dbReference type="AlphaFoldDB" id="A0A9P6W6I9"/>
<comment type="caution">
    <text evidence="10">The sequence shown here is derived from an EMBL/GenBank/DDBJ whole genome shotgun (WGS) entry which is preliminary data.</text>
</comment>
<comment type="subcellular location">
    <subcellularLocation>
        <location evidence="1">Membrane</location>
        <topology evidence="1">Multi-pass membrane protein</topology>
    </subcellularLocation>
</comment>
<dbReference type="InterPro" id="IPR017927">
    <property type="entry name" value="FAD-bd_FR_type"/>
</dbReference>
<keyword evidence="2 8" id="KW-0812">Transmembrane</keyword>
<keyword evidence="7 8" id="KW-0472">Membrane</keyword>
<dbReference type="SUPFAM" id="SSF52343">
    <property type="entry name" value="Ferredoxin reductase-like, C-terminal NADP-linked domain"/>
    <property type="match status" value="1"/>
</dbReference>
<dbReference type="Gene3D" id="3.40.50.80">
    <property type="entry name" value="Nucleotide-binding domain of ferredoxin-NADP reductase (FNR) module"/>
    <property type="match status" value="1"/>
</dbReference>